<reference evidence="3" key="1">
    <citation type="journal article" date="2014" name="Front. Microbiol.">
        <title>High frequency of phylogenetically diverse reductive dehalogenase-homologous genes in deep subseafloor sedimentary metagenomes.</title>
        <authorList>
            <person name="Kawai M."/>
            <person name="Futagami T."/>
            <person name="Toyoda A."/>
            <person name="Takaki Y."/>
            <person name="Nishi S."/>
            <person name="Hori S."/>
            <person name="Arai W."/>
            <person name="Tsubouchi T."/>
            <person name="Morono Y."/>
            <person name="Uchiyama I."/>
            <person name="Ito T."/>
            <person name="Fujiyama A."/>
            <person name="Inagaki F."/>
            <person name="Takami H."/>
        </authorList>
    </citation>
    <scope>NUCLEOTIDE SEQUENCE</scope>
    <source>
        <strain evidence="3">Expedition CK06-06</strain>
    </source>
</reference>
<dbReference type="AlphaFoldDB" id="X0WH65"/>
<dbReference type="GO" id="GO:0016780">
    <property type="term" value="F:phosphotransferase activity, for other substituted phosphate groups"/>
    <property type="evidence" value="ECO:0007669"/>
    <property type="project" value="TreeGrafter"/>
</dbReference>
<proteinExistence type="predicted"/>
<evidence type="ECO:0000259" key="2">
    <source>
        <dbReference type="Pfam" id="PF02397"/>
    </source>
</evidence>
<keyword evidence="1" id="KW-1133">Transmembrane helix</keyword>
<feature type="domain" description="Bacterial sugar transferase" evidence="2">
    <location>
        <begin position="4"/>
        <end position="152"/>
    </location>
</feature>
<dbReference type="PANTHER" id="PTHR30576:SF0">
    <property type="entry name" value="UNDECAPRENYL-PHOSPHATE N-ACETYLGALACTOSAMINYL 1-PHOSPHATE TRANSFERASE-RELATED"/>
    <property type="match status" value="1"/>
</dbReference>
<dbReference type="Pfam" id="PF02397">
    <property type="entry name" value="Bac_transf"/>
    <property type="match status" value="1"/>
</dbReference>
<dbReference type="PANTHER" id="PTHR30576">
    <property type="entry name" value="COLANIC BIOSYNTHESIS UDP-GLUCOSE LIPID CARRIER TRANSFERASE"/>
    <property type="match status" value="1"/>
</dbReference>
<feature type="non-terminal residue" evidence="3">
    <location>
        <position position="1"/>
    </location>
</feature>
<comment type="caution">
    <text evidence="3">The sequence shown here is derived from an EMBL/GenBank/DDBJ whole genome shotgun (WGS) entry which is preliminary data.</text>
</comment>
<feature type="transmembrane region" description="Helical" evidence="1">
    <location>
        <begin position="133"/>
        <end position="156"/>
    </location>
</feature>
<keyword evidence="1" id="KW-0472">Membrane</keyword>
<name>X0WH65_9ZZZZ</name>
<evidence type="ECO:0000313" key="3">
    <source>
        <dbReference type="EMBL" id="GAG12031.1"/>
    </source>
</evidence>
<keyword evidence="1" id="KW-0812">Transmembrane</keyword>
<organism evidence="3">
    <name type="scientific">marine sediment metagenome</name>
    <dbReference type="NCBI Taxonomy" id="412755"/>
    <lineage>
        <taxon>unclassified sequences</taxon>
        <taxon>metagenomes</taxon>
        <taxon>ecological metagenomes</taxon>
    </lineage>
</organism>
<evidence type="ECO:0000256" key="1">
    <source>
        <dbReference type="SAM" id="Phobius"/>
    </source>
</evidence>
<gene>
    <name evidence="3" type="ORF">S01H1_39321</name>
</gene>
<protein>
    <recommendedName>
        <fullName evidence="2">Bacterial sugar transferase domain-containing protein</fullName>
    </recommendedName>
</protein>
<dbReference type="EMBL" id="BARS01024806">
    <property type="protein sequence ID" value="GAG12031.1"/>
    <property type="molecule type" value="Genomic_DNA"/>
</dbReference>
<accession>X0WH65</accession>
<dbReference type="InterPro" id="IPR003362">
    <property type="entry name" value="Bact_transf"/>
</dbReference>
<sequence>WTEDPGPLLFVKNSVGKGGMNFHQYKLRTMVRGAEDATGPILANERDDRVLMSGYLLRKTALDELPQLLNILRGEMSFVGPRPQRTVLVQGYLREIPEYAQRHRVLPGLAGLAQVAGDYYLTPRQKLRFDRLYIEYTSLGFDLKLITLAFLITFWYRWQKSWDGRLPRWLLRFGSKGK</sequence>